<comment type="caution">
    <text evidence="3">The sequence shown here is derived from an EMBL/GenBank/DDBJ whole genome shotgun (WGS) entry which is preliminary data.</text>
</comment>
<dbReference type="EMBL" id="JABCKV010000636">
    <property type="protein sequence ID" value="KAG5640567.1"/>
    <property type="molecule type" value="Genomic_DNA"/>
</dbReference>
<feature type="compositionally biased region" description="Pro residues" evidence="1">
    <location>
        <begin position="268"/>
        <end position="284"/>
    </location>
</feature>
<evidence type="ECO:0000256" key="2">
    <source>
        <dbReference type="SAM" id="Phobius"/>
    </source>
</evidence>
<dbReference type="AlphaFoldDB" id="A0A9P7G4E1"/>
<name>A0A9P7G4E1_9AGAR</name>
<reference evidence="3" key="2">
    <citation type="submission" date="2021-10" db="EMBL/GenBank/DDBJ databases">
        <title>Phylogenomics reveals ancestral predisposition of the termite-cultivated fungus Termitomyces towards a domesticated lifestyle.</title>
        <authorList>
            <person name="Auxier B."/>
            <person name="Grum-Grzhimaylo A."/>
            <person name="Cardenas M.E."/>
            <person name="Lodge J.D."/>
            <person name="Laessoe T."/>
            <person name="Pedersen O."/>
            <person name="Smith M.E."/>
            <person name="Kuyper T.W."/>
            <person name="Franco-Molano E.A."/>
            <person name="Baroni T.J."/>
            <person name="Aanen D.K."/>
        </authorList>
    </citation>
    <scope>NUCLEOTIDE SEQUENCE</scope>
    <source>
        <strain evidence="3">AP01</strain>
        <tissue evidence="3">Mycelium</tissue>
    </source>
</reference>
<keyword evidence="2" id="KW-1133">Transmembrane helix</keyword>
<evidence type="ECO:0000313" key="4">
    <source>
        <dbReference type="Proteomes" id="UP000775547"/>
    </source>
</evidence>
<feature type="region of interest" description="Disordered" evidence="1">
    <location>
        <begin position="411"/>
        <end position="445"/>
    </location>
</feature>
<feature type="region of interest" description="Disordered" evidence="1">
    <location>
        <begin position="267"/>
        <end position="339"/>
    </location>
</feature>
<evidence type="ECO:0000313" key="3">
    <source>
        <dbReference type="EMBL" id="KAG5640567.1"/>
    </source>
</evidence>
<feature type="compositionally biased region" description="Low complexity" evidence="1">
    <location>
        <begin position="432"/>
        <end position="445"/>
    </location>
</feature>
<reference evidence="3" key="1">
    <citation type="submission" date="2020-07" db="EMBL/GenBank/DDBJ databases">
        <authorList>
            <person name="Nieuwenhuis M."/>
            <person name="Van De Peppel L.J.J."/>
        </authorList>
    </citation>
    <scope>NUCLEOTIDE SEQUENCE</scope>
    <source>
        <strain evidence="3">AP01</strain>
        <tissue evidence="3">Mycelium</tissue>
    </source>
</reference>
<dbReference type="Proteomes" id="UP000775547">
    <property type="component" value="Unassembled WGS sequence"/>
</dbReference>
<evidence type="ECO:0000256" key="1">
    <source>
        <dbReference type="SAM" id="MobiDB-lite"/>
    </source>
</evidence>
<dbReference type="OrthoDB" id="3215907at2759"/>
<feature type="transmembrane region" description="Helical" evidence="2">
    <location>
        <begin position="29"/>
        <end position="47"/>
    </location>
</feature>
<feature type="compositionally biased region" description="Pro residues" evidence="1">
    <location>
        <begin position="305"/>
        <end position="321"/>
    </location>
</feature>
<keyword evidence="2" id="KW-0472">Membrane</keyword>
<protein>
    <submittedName>
        <fullName evidence="3">Uncharacterized protein</fullName>
    </submittedName>
</protein>
<keyword evidence="2" id="KW-0812">Transmembrane</keyword>
<keyword evidence="4" id="KW-1185">Reference proteome</keyword>
<sequence length="482" mass="53547">MNQLLSSLSTLSLSLLFGAVIILSKRLQRFPYILHTLVGLVFVRCLFRSPLILFVLRFSPLIPFINFLDMALAVDLPPTINILDHQQRMRLVRSNRKLEAVLGIAPYYLESESPYGAFHDPISKARRRDGRIFGHSPSSSLSSASSSTSSLNYEESFLVIPKTSKAQVTKSKHGLELSRPVLLRLRTVPSDTRDALLPPTVAMSPTSPTFTIDLEKLQATSLEHRRKKMAKLARTLGVNVPPELVFPSPPSDDDEKHLKLRNIERKPIPPAFAPSFPAPNPAKPHPVISRPKLQSSAARSRPRLHIPPPPSAPAPRPPPATPTLTLAERRRWPRPRSLSVSTGTDMLVAAAQAAPSEDIRLSQAIAPLVRKEVCVVRASKDAYPIPAAIIDEKATRDILSRVRSPLPFTEVYHQHRQTQSERDASRARHPAAYHSKAASASYSRPAPSAFRQFGKRKELGWSGEWNQDMGHVAKALRSLKTR</sequence>
<gene>
    <name evidence="3" type="ORF">DXG03_008064</name>
</gene>
<proteinExistence type="predicted"/>
<organism evidence="3 4">
    <name type="scientific">Asterophora parasitica</name>
    <dbReference type="NCBI Taxonomy" id="117018"/>
    <lineage>
        <taxon>Eukaryota</taxon>
        <taxon>Fungi</taxon>
        <taxon>Dikarya</taxon>
        <taxon>Basidiomycota</taxon>
        <taxon>Agaricomycotina</taxon>
        <taxon>Agaricomycetes</taxon>
        <taxon>Agaricomycetidae</taxon>
        <taxon>Agaricales</taxon>
        <taxon>Tricholomatineae</taxon>
        <taxon>Lyophyllaceae</taxon>
        <taxon>Asterophora</taxon>
    </lineage>
</organism>
<accession>A0A9P7G4E1</accession>